<reference evidence="2 3" key="1">
    <citation type="submission" date="2024-04" db="EMBL/GenBank/DDBJ databases">
        <title>whole genome sequencing of Lutimonas vermicola strain IMCC1616.</title>
        <authorList>
            <person name="Bae S.S."/>
        </authorList>
    </citation>
    <scope>NUCLEOTIDE SEQUENCE [LARGE SCALE GENOMIC DNA]</scope>
    <source>
        <strain evidence="2 3">IMCC1616</strain>
    </source>
</reference>
<gene>
    <name evidence="2" type="ORF">AABB81_04460</name>
</gene>
<evidence type="ECO:0000313" key="3">
    <source>
        <dbReference type="Proteomes" id="UP001474120"/>
    </source>
</evidence>
<dbReference type="Gene3D" id="3.40.50.720">
    <property type="entry name" value="NAD(P)-binding Rossmann-like Domain"/>
    <property type="match status" value="1"/>
</dbReference>
<protein>
    <submittedName>
        <fullName evidence="2">DUF2520 domain-containing protein</fullName>
    </submittedName>
</protein>
<sequence>MIKVVLLGSGNVAYHLAQALKSSEGVELIQRYSRNGNNDAYFDVSIPVTFDLEHLKKADVYIIAVKDDAIAGLSEKLPPVDGLVVHTSGSIGIKTLYKGLKKGVLYPVQTFSINQEIDFKKVPLVIETAVKDDLPILQSLACSLSEHVFELNSSQRKKLHVSAVFANNFSNYMFACAGDLCKEFELPFDILRPLIMETAKKVQTMDPHNAQTGPARRNDLAVIEKHIEMLQGEKKEIYKLLSKAISKAYQLKE</sequence>
<dbReference type="SUPFAM" id="SSF48179">
    <property type="entry name" value="6-phosphogluconate dehydrogenase C-terminal domain-like"/>
    <property type="match status" value="1"/>
</dbReference>
<dbReference type="Pfam" id="PF10728">
    <property type="entry name" value="DUF2520"/>
    <property type="match status" value="1"/>
</dbReference>
<evidence type="ECO:0000313" key="2">
    <source>
        <dbReference type="EMBL" id="MEL4455135.1"/>
    </source>
</evidence>
<organism evidence="2 3">
    <name type="scientific">Lutimonas vermicola</name>
    <dbReference type="NCBI Taxonomy" id="414288"/>
    <lineage>
        <taxon>Bacteria</taxon>
        <taxon>Pseudomonadati</taxon>
        <taxon>Bacteroidota</taxon>
        <taxon>Flavobacteriia</taxon>
        <taxon>Flavobacteriales</taxon>
        <taxon>Flavobacteriaceae</taxon>
        <taxon>Lutimonas</taxon>
    </lineage>
</organism>
<dbReference type="PANTHER" id="PTHR40459">
    <property type="entry name" value="CONSERVED HYPOTHETICAL ALANINE AND LEUCINE RICH PROTEIN"/>
    <property type="match status" value="1"/>
</dbReference>
<dbReference type="InterPro" id="IPR018931">
    <property type="entry name" value="DUF2520"/>
</dbReference>
<dbReference type="InterPro" id="IPR037108">
    <property type="entry name" value="TM1727-like_C_sf"/>
</dbReference>
<dbReference type="SUPFAM" id="SSF51735">
    <property type="entry name" value="NAD(P)-binding Rossmann-fold domains"/>
    <property type="match status" value="1"/>
</dbReference>
<dbReference type="Proteomes" id="UP001474120">
    <property type="component" value="Unassembled WGS sequence"/>
</dbReference>
<dbReference type="PANTHER" id="PTHR40459:SF1">
    <property type="entry name" value="CONSERVED HYPOTHETICAL ALANINE AND LEUCINE RICH PROTEIN"/>
    <property type="match status" value="1"/>
</dbReference>
<name>A0ABU9KY64_9FLAO</name>
<dbReference type="Gene3D" id="1.10.1040.20">
    <property type="entry name" value="ProC-like, C-terminal domain"/>
    <property type="match status" value="1"/>
</dbReference>
<dbReference type="RefSeq" id="WP_342158906.1">
    <property type="nucleotide sequence ID" value="NZ_JBCDNA010000001.1"/>
</dbReference>
<feature type="domain" description="DUF2520" evidence="1">
    <location>
        <begin position="123"/>
        <end position="245"/>
    </location>
</feature>
<dbReference type="EMBL" id="JBCDNA010000001">
    <property type="protein sequence ID" value="MEL4455135.1"/>
    <property type="molecule type" value="Genomic_DNA"/>
</dbReference>
<evidence type="ECO:0000259" key="1">
    <source>
        <dbReference type="Pfam" id="PF10728"/>
    </source>
</evidence>
<proteinExistence type="predicted"/>
<dbReference type="InterPro" id="IPR008927">
    <property type="entry name" value="6-PGluconate_DH-like_C_sf"/>
</dbReference>
<accession>A0ABU9KY64</accession>
<keyword evidence="3" id="KW-1185">Reference proteome</keyword>
<dbReference type="InterPro" id="IPR036291">
    <property type="entry name" value="NAD(P)-bd_dom_sf"/>
</dbReference>
<comment type="caution">
    <text evidence="2">The sequence shown here is derived from an EMBL/GenBank/DDBJ whole genome shotgun (WGS) entry which is preliminary data.</text>
</comment>